<evidence type="ECO:0000313" key="1">
    <source>
        <dbReference type="EMBL" id="RBP02409.1"/>
    </source>
</evidence>
<organism evidence="1 2">
    <name type="scientific">Rossellomorea aquimaris</name>
    <dbReference type="NCBI Taxonomy" id="189382"/>
    <lineage>
        <taxon>Bacteria</taxon>
        <taxon>Bacillati</taxon>
        <taxon>Bacillota</taxon>
        <taxon>Bacilli</taxon>
        <taxon>Bacillales</taxon>
        <taxon>Bacillaceae</taxon>
        <taxon>Rossellomorea</taxon>
    </lineage>
</organism>
<name>A0A366ELQ4_9BACI</name>
<dbReference type="AlphaFoldDB" id="A0A366ELQ4"/>
<sequence>MKYDLCTGENAKCAMGREGYCLTKQKVGGTMFLNIVFWSAFFHKKKKQERK</sequence>
<gene>
    <name evidence="1" type="ORF">DET59_11576</name>
</gene>
<accession>A0A366ELQ4</accession>
<proteinExistence type="predicted"/>
<protein>
    <submittedName>
        <fullName evidence="1">Uncharacterized protein</fullName>
    </submittedName>
</protein>
<evidence type="ECO:0000313" key="2">
    <source>
        <dbReference type="Proteomes" id="UP000252118"/>
    </source>
</evidence>
<reference evidence="1 2" key="1">
    <citation type="submission" date="2018-06" db="EMBL/GenBank/DDBJ databases">
        <title>Freshwater and sediment microbial communities from various areas in North America, analyzing microbe dynamics in response to fracking.</title>
        <authorList>
            <person name="Lamendella R."/>
        </authorList>
    </citation>
    <scope>NUCLEOTIDE SEQUENCE [LARGE SCALE GENOMIC DNA]</scope>
    <source>
        <strain evidence="1 2">97B</strain>
    </source>
</reference>
<dbReference type="EMBL" id="QNRJ01000015">
    <property type="protein sequence ID" value="RBP02409.1"/>
    <property type="molecule type" value="Genomic_DNA"/>
</dbReference>
<dbReference type="Proteomes" id="UP000252118">
    <property type="component" value="Unassembled WGS sequence"/>
</dbReference>
<comment type="caution">
    <text evidence="1">The sequence shown here is derived from an EMBL/GenBank/DDBJ whole genome shotgun (WGS) entry which is preliminary data.</text>
</comment>